<keyword evidence="1" id="KW-0812">Transmembrane</keyword>
<reference evidence="4" key="1">
    <citation type="submission" date="2016-10" db="EMBL/GenBank/DDBJ databases">
        <authorList>
            <person name="Varghese N."/>
        </authorList>
    </citation>
    <scope>NUCLEOTIDE SEQUENCE [LARGE SCALE GENOMIC DNA]</scope>
    <source>
        <strain evidence="4">DSM 20406</strain>
    </source>
</reference>
<evidence type="ECO:0000313" key="4">
    <source>
        <dbReference type="Proteomes" id="UP000183028"/>
    </source>
</evidence>
<dbReference type="eggNOG" id="COG0456">
    <property type="taxonomic scope" value="Bacteria"/>
</dbReference>
<sequence>MLQSEKVKANQREVIELYHSCFPPEEKFPFDQLMNLSARRDVEFLAYYDHQMFVGFTFSIIGPQSVFVLYFAVNQKLRNKGYGSEILKLLKERYEKAINLNIEALDPSSSNINERLRRYVFYKKNGFMNTHYKLLLAHGEYAILSTPGFDMESYKKTIQILDKQLPEIK</sequence>
<dbReference type="Pfam" id="PF13508">
    <property type="entry name" value="Acetyltransf_7"/>
    <property type="match status" value="1"/>
</dbReference>
<dbReference type="STRING" id="322505.SAMN04487836_11734"/>
<keyword evidence="1" id="KW-1133">Transmembrane helix</keyword>
<proteinExistence type="predicted"/>
<keyword evidence="1" id="KW-0472">Membrane</keyword>
<evidence type="ECO:0000313" key="3">
    <source>
        <dbReference type="EMBL" id="SEI41925.1"/>
    </source>
</evidence>
<organism evidence="3 4">
    <name type="scientific">Sharpea azabuensis</name>
    <dbReference type="NCBI Taxonomy" id="322505"/>
    <lineage>
        <taxon>Bacteria</taxon>
        <taxon>Bacillati</taxon>
        <taxon>Bacillota</taxon>
        <taxon>Erysipelotrichia</taxon>
        <taxon>Erysipelotrichales</taxon>
        <taxon>Coprobacillaceae</taxon>
        <taxon>Sharpea</taxon>
    </lineage>
</organism>
<dbReference type="CDD" id="cd04301">
    <property type="entry name" value="NAT_SF"/>
    <property type="match status" value="1"/>
</dbReference>
<accession>A0A1H6QRR8</accession>
<dbReference type="SUPFAM" id="SSF55729">
    <property type="entry name" value="Acyl-CoA N-acyltransferases (Nat)"/>
    <property type="match status" value="1"/>
</dbReference>
<dbReference type="InterPro" id="IPR000182">
    <property type="entry name" value="GNAT_dom"/>
</dbReference>
<name>A0A1H6QRR8_9FIRM</name>
<dbReference type="InterPro" id="IPR016181">
    <property type="entry name" value="Acyl_CoA_acyltransferase"/>
</dbReference>
<dbReference type="GeneID" id="54119396"/>
<protein>
    <submittedName>
        <fullName evidence="3">Acetyltransferase (GNAT) domain-containing protein</fullName>
    </submittedName>
</protein>
<dbReference type="AlphaFoldDB" id="A0A1H6QRR8"/>
<dbReference type="OrthoDB" id="9127144at2"/>
<dbReference type="RefSeq" id="WP_051646805.1">
    <property type="nucleotide sequence ID" value="NZ_CACVTN010000002.1"/>
</dbReference>
<dbReference type="GO" id="GO:0016747">
    <property type="term" value="F:acyltransferase activity, transferring groups other than amino-acyl groups"/>
    <property type="evidence" value="ECO:0007669"/>
    <property type="project" value="InterPro"/>
</dbReference>
<keyword evidence="4" id="KW-1185">Reference proteome</keyword>
<dbReference type="PROSITE" id="PS51186">
    <property type="entry name" value="GNAT"/>
    <property type="match status" value="1"/>
</dbReference>
<dbReference type="Proteomes" id="UP000183028">
    <property type="component" value="Unassembled WGS sequence"/>
</dbReference>
<dbReference type="Gene3D" id="3.40.630.30">
    <property type="match status" value="1"/>
</dbReference>
<dbReference type="EMBL" id="FNYK01000003">
    <property type="protein sequence ID" value="SEI41925.1"/>
    <property type="molecule type" value="Genomic_DNA"/>
</dbReference>
<keyword evidence="3" id="KW-0808">Transferase</keyword>
<evidence type="ECO:0000256" key="1">
    <source>
        <dbReference type="SAM" id="Phobius"/>
    </source>
</evidence>
<gene>
    <name evidence="3" type="ORF">SAMN04487834_100348</name>
</gene>
<feature type="transmembrane region" description="Helical" evidence="1">
    <location>
        <begin position="52"/>
        <end position="73"/>
    </location>
</feature>
<feature type="domain" description="N-acetyltransferase" evidence="2">
    <location>
        <begin position="1"/>
        <end position="147"/>
    </location>
</feature>
<evidence type="ECO:0000259" key="2">
    <source>
        <dbReference type="PROSITE" id="PS51186"/>
    </source>
</evidence>